<comment type="caution">
    <text evidence="1">The sequence shown here is derived from an EMBL/GenBank/DDBJ whole genome shotgun (WGS) entry which is preliminary data.</text>
</comment>
<proteinExistence type="predicted"/>
<keyword evidence="2" id="KW-1185">Reference proteome</keyword>
<protein>
    <submittedName>
        <fullName evidence="1">Uncharacterized protein</fullName>
    </submittedName>
</protein>
<dbReference type="EMBL" id="JAFBFH010000002">
    <property type="protein sequence ID" value="MBM7713370.1"/>
    <property type="molecule type" value="Genomic_DNA"/>
</dbReference>
<gene>
    <name evidence="1" type="ORF">JOC94_000338</name>
</gene>
<name>A0ABS2R1Y1_9BACI</name>
<accession>A0ABS2R1Y1</accession>
<evidence type="ECO:0000313" key="1">
    <source>
        <dbReference type="EMBL" id="MBM7713370.1"/>
    </source>
</evidence>
<organism evidence="1 2">
    <name type="scientific">Siminovitchia thermophila</name>
    <dbReference type="NCBI Taxonomy" id="1245522"/>
    <lineage>
        <taxon>Bacteria</taxon>
        <taxon>Bacillati</taxon>
        <taxon>Bacillota</taxon>
        <taxon>Bacilli</taxon>
        <taxon>Bacillales</taxon>
        <taxon>Bacillaceae</taxon>
        <taxon>Siminovitchia</taxon>
    </lineage>
</organism>
<dbReference type="RefSeq" id="WP_171974069.1">
    <property type="nucleotide sequence ID" value="NZ_JAFBFH010000002.1"/>
</dbReference>
<reference evidence="1 2" key="1">
    <citation type="submission" date="2021-01" db="EMBL/GenBank/DDBJ databases">
        <title>Genomic Encyclopedia of Type Strains, Phase IV (KMG-IV): sequencing the most valuable type-strain genomes for metagenomic binning, comparative biology and taxonomic classification.</title>
        <authorList>
            <person name="Goeker M."/>
        </authorList>
    </citation>
    <scope>NUCLEOTIDE SEQUENCE [LARGE SCALE GENOMIC DNA]</scope>
    <source>
        <strain evidence="1 2">DSM 105453</strain>
    </source>
</reference>
<evidence type="ECO:0000313" key="2">
    <source>
        <dbReference type="Proteomes" id="UP000823485"/>
    </source>
</evidence>
<sequence>MADHNDIFQDVNAELRVTLKEPWKVCQAFLVMLFEFVRPTVLLLADMAHYSN</sequence>
<dbReference type="Proteomes" id="UP000823485">
    <property type="component" value="Unassembled WGS sequence"/>
</dbReference>